<evidence type="ECO:0000313" key="2">
    <source>
        <dbReference type="Proteomes" id="UP000033115"/>
    </source>
</evidence>
<reference evidence="1 2" key="1">
    <citation type="journal article" date="2015" name="J. Biotechnol.">
        <title>Complete genome sequence of a malodorant-producing acetogen, Clostridium scatologenes ATCC 25775(T).</title>
        <authorList>
            <person name="Zhu Z."/>
            <person name="Guo T."/>
            <person name="Zheng H."/>
            <person name="Song T."/>
            <person name="Ouyang P."/>
            <person name="Xie J."/>
        </authorList>
    </citation>
    <scope>NUCLEOTIDE SEQUENCE [LARGE SCALE GENOMIC DNA]</scope>
    <source>
        <strain evidence="1 2">ATCC 25775</strain>
    </source>
</reference>
<accession>A0A0E3GQ22</accession>
<dbReference type="EMBL" id="CP009933">
    <property type="protein sequence ID" value="AKA67816.1"/>
    <property type="molecule type" value="Genomic_DNA"/>
</dbReference>
<dbReference type="HOGENOM" id="CLU_3326618_0_0_9"/>
<gene>
    <name evidence="1" type="ORF">CSCA_0691</name>
</gene>
<organism evidence="1 2">
    <name type="scientific">Clostridium scatologenes</name>
    <dbReference type="NCBI Taxonomy" id="1548"/>
    <lineage>
        <taxon>Bacteria</taxon>
        <taxon>Bacillati</taxon>
        <taxon>Bacillota</taxon>
        <taxon>Clostridia</taxon>
        <taxon>Eubacteriales</taxon>
        <taxon>Clostridiaceae</taxon>
        <taxon>Clostridium</taxon>
    </lineage>
</organism>
<proteinExistence type="predicted"/>
<evidence type="ECO:0000313" key="1">
    <source>
        <dbReference type="EMBL" id="AKA67816.1"/>
    </source>
</evidence>
<keyword evidence="2" id="KW-1185">Reference proteome</keyword>
<name>A0A0E3GQ22_CLOSL</name>
<dbReference type="KEGG" id="csq:CSCA_0691"/>
<protein>
    <submittedName>
        <fullName evidence="1">Uncharacterized protein</fullName>
    </submittedName>
</protein>
<sequence>MNFQKRKMAGKILRKSFIFNGLRVIIKNKNGYFTVVEL</sequence>
<dbReference type="Proteomes" id="UP000033115">
    <property type="component" value="Chromosome"/>
</dbReference>
<dbReference type="AlphaFoldDB" id="A0A0E3GQ22"/>